<protein>
    <submittedName>
        <fullName evidence="2">STM3941 family protein</fullName>
    </submittedName>
</protein>
<comment type="caution">
    <text evidence="2">The sequence shown here is derived from an EMBL/GenBank/DDBJ whole genome shotgun (WGS) entry which is preliminary data.</text>
</comment>
<dbReference type="RefSeq" id="WP_319951620.1">
    <property type="nucleotide sequence ID" value="NZ_JAPDRA010000007.1"/>
</dbReference>
<keyword evidence="1" id="KW-0812">Transmembrane</keyword>
<gene>
    <name evidence="2" type="ORF">ACFQ1E_14795</name>
</gene>
<feature type="transmembrane region" description="Helical" evidence="1">
    <location>
        <begin position="51"/>
        <end position="72"/>
    </location>
</feature>
<evidence type="ECO:0000313" key="2">
    <source>
        <dbReference type="EMBL" id="MFD0947615.1"/>
    </source>
</evidence>
<reference evidence="3" key="1">
    <citation type="journal article" date="2019" name="Int. J. Syst. Evol. Microbiol.">
        <title>The Global Catalogue of Microorganisms (GCM) 10K type strain sequencing project: providing services to taxonomists for standard genome sequencing and annotation.</title>
        <authorList>
            <consortium name="The Broad Institute Genomics Platform"/>
            <consortium name="The Broad Institute Genome Sequencing Center for Infectious Disease"/>
            <person name="Wu L."/>
            <person name="Ma J."/>
        </authorList>
    </citation>
    <scope>NUCLEOTIDE SEQUENCE [LARGE SCALE GENOMIC DNA]</scope>
    <source>
        <strain evidence="3">CCUG 62982</strain>
    </source>
</reference>
<evidence type="ECO:0000313" key="3">
    <source>
        <dbReference type="Proteomes" id="UP001596977"/>
    </source>
</evidence>
<dbReference type="InterPro" id="IPR048136">
    <property type="entry name" value="STM3941-like"/>
</dbReference>
<feature type="transmembrane region" description="Helical" evidence="1">
    <location>
        <begin position="12"/>
        <end position="31"/>
    </location>
</feature>
<proteinExistence type="predicted"/>
<organism evidence="2 3">
    <name type="scientific">Sphingomonas canadensis</name>
    <dbReference type="NCBI Taxonomy" id="1219257"/>
    <lineage>
        <taxon>Bacteria</taxon>
        <taxon>Pseudomonadati</taxon>
        <taxon>Pseudomonadota</taxon>
        <taxon>Alphaproteobacteria</taxon>
        <taxon>Sphingomonadales</taxon>
        <taxon>Sphingomonadaceae</taxon>
        <taxon>Sphingomonas</taxon>
    </lineage>
</organism>
<keyword evidence="1" id="KW-0472">Membrane</keyword>
<keyword evidence="3" id="KW-1185">Reference proteome</keyword>
<evidence type="ECO:0000256" key="1">
    <source>
        <dbReference type="SAM" id="Phobius"/>
    </source>
</evidence>
<dbReference type="NCBIfam" id="NF041635">
    <property type="entry name" value="STM3941_fam"/>
    <property type="match status" value="1"/>
</dbReference>
<dbReference type="EMBL" id="JBHTJG010000007">
    <property type="protein sequence ID" value="MFD0947615.1"/>
    <property type="molecule type" value="Genomic_DNA"/>
</dbReference>
<sequence>MVFEAGVSRGRVVLLLAGALLFVAAGIWFVYDPEAISAGSRFLRDPGLVELLGWGAIAFFGLCAAVAVRQLFRTGVVMRIAPEGLYWRRWSEETIPWSAFDSAAYATIRSQRMLTLWLRDPDAYPSSTLLGRLAGANKALGFGDVTLTAQGLSQGFDAMAGAVEANAPELFTEG</sequence>
<keyword evidence="1" id="KW-1133">Transmembrane helix</keyword>
<accession>A0ABW3H803</accession>
<dbReference type="Proteomes" id="UP001596977">
    <property type="component" value="Unassembled WGS sequence"/>
</dbReference>
<name>A0ABW3H803_9SPHN</name>